<dbReference type="GO" id="GO:0016491">
    <property type="term" value="F:oxidoreductase activity"/>
    <property type="evidence" value="ECO:0007669"/>
    <property type="project" value="UniProtKB-KW"/>
</dbReference>
<keyword evidence="1" id="KW-0479">Metal-binding</keyword>
<dbReference type="Pfam" id="PF14226">
    <property type="entry name" value="DIOX_N"/>
    <property type="match status" value="1"/>
</dbReference>
<organism evidence="3 4">
    <name type="scientific">Mytilus coruscus</name>
    <name type="common">Sea mussel</name>
    <dbReference type="NCBI Taxonomy" id="42192"/>
    <lineage>
        <taxon>Eukaryota</taxon>
        <taxon>Metazoa</taxon>
        <taxon>Spiralia</taxon>
        <taxon>Lophotrochozoa</taxon>
        <taxon>Mollusca</taxon>
        <taxon>Bivalvia</taxon>
        <taxon>Autobranchia</taxon>
        <taxon>Pteriomorphia</taxon>
        <taxon>Mytilida</taxon>
        <taxon>Mytiloidea</taxon>
        <taxon>Mytilidae</taxon>
        <taxon>Mytilinae</taxon>
        <taxon>Mytilus</taxon>
    </lineage>
</organism>
<dbReference type="PANTHER" id="PTHR47990">
    <property type="entry name" value="2-OXOGLUTARATE (2OG) AND FE(II)-DEPENDENT OXYGENASE SUPERFAMILY PROTEIN-RELATED"/>
    <property type="match status" value="1"/>
</dbReference>
<dbReference type="PRINTS" id="PR00682">
    <property type="entry name" value="IPNSYNTHASE"/>
</dbReference>
<keyword evidence="4" id="KW-1185">Reference proteome</keyword>
<gene>
    <name evidence="3" type="ORF">MCOR_32473</name>
</gene>
<sequence>MDEEHRLTMAALLALVQNSPDVRYTFHSSSDSNHGSPSLTTDKPIFYNQGNIIGNDVYFWNERNVFTSIHRLINKSNMEKEIYKLPTVDISKAKTQRSEVAKTVVDGLENTGFLFIENVQGLSYDQLYECCQWFFGLPIETKKTLLRNIWNPESSNVYRGYFPVGHNEPSRKEGFEFGRDVDPNDQTIAPGNWFYEKSVWPKEDGTFPFQKILLETYEYMHETALEILRLAAIGLGIDEHAFEFIFSSRPMSTFRLIHYPPWGKTPPENAVIEDGKVVTTPDHTDSNFLTLLTTFNYKGLEIIAPDGSWVELKPRPNTLVMNIGDVFSRMMGGRFKATRHRVIDIGIDRYSVPFFLEPSFDGDIGINFMSKYGSEGPDHVVERYGPWLMNTMKHVKKYFEYRHLPEF</sequence>
<dbReference type="GO" id="GO:0046872">
    <property type="term" value="F:metal ion binding"/>
    <property type="evidence" value="ECO:0007669"/>
    <property type="project" value="UniProtKB-KW"/>
</dbReference>
<evidence type="ECO:0000256" key="1">
    <source>
        <dbReference type="RuleBase" id="RU003682"/>
    </source>
</evidence>
<dbReference type="SUPFAM" id="SSF51197">
    <property type="entry name" value="Clavaminate synthase-like"/>
    <property type="match status" value="1"/>
</dbReference>
<evidence type="ECO:0000313" key="3">
    <source>
        <dbReference type="EMBL" id="CAC5398075.1"/>
    </source>
</evidence>
<feature type="domain" description="Fe2OG dioxygenase" evidence="2">
    <location>
        <begin position="249"/>
        <end position="358"/>
    </location>
</feature>
<dbReference type="PROSITE" id="PS51471">
    <property type="entry name" value="FE2OG_OXY"/>
    <property type="match status" value="1"/>
</dbReference>
<dbReference type="EMBL" id="CACVKT020005808">
    <property type="protein sequence ID" value="CAC5398075.1"/>
    <property type="molecule type" value="Genomic_DNA"/>
</dbReference>
<dbReference type="InterPro" id="IPR050231">
    <property type="entry name" value="Iron_ascorbate_oxido_reductase"/>
</dbReference>
<dbReference type="InterPro" id="IPR026992">
    <property type="entry name" value="DIOX_N"/>
</dbReference>
<comment type="similarity">
    <text evidence="1">Belongs to the iron/ascorbate-dependent oxidoreductase family.</text>
</comment>
<dbReference type="Pfam" id="PF03171">
    <property type="entry name" value="2OG-FeII_Oxy"/>
    <property type="match status" value="1"/>
</dbReference>
<dbReference type="AlphaFoldDB" id="A0A6J8CQ72"/>
<dbReference type="OrthoDB" id="288590at2759"/>
<dbReference type="InterPro" id="IPR044861">
    <property type="entry name" value="IPNS-like_FE2OG_OXY"/>
</dbReference>
<keyword evidence="1" id="KW-0560">Oxidoreductase</keyword>
<dbReference type="Proteomes" id="UP000507470">
    <property type="component" value="Unassembled WGS sequence"/>
</dbReference>
<evidence type="ECO:0000313" key="4">
    <source>
        <dbReference type="Proteomes" id="UP000507470"/>
    </source>
</evidence>
<name>A0A6J8CQ72_MYTCO</name>
<reference evidence="3 4" key="1">
    <citation type="submission" date="2020-06" db="EMBL/GenBank/DDBJ databases">
        <authorList>
            <person name="Li R."/>
            <person name="Bekaert M."/>
        </authorList>
    </citation>
    <scope>NUCLEOTIDE SEQUENCE [LARGE SCALE GENOMIC DNA]</scope>
    <source>
        <strain evidence="4">wild</strain>
    </source>
</reference>
<dbReference type="InterPro" id="IPR005123">
    <property type="entry name" value="Oxoglu/Fe-dep_dioxygenase_dom"/>
</dbReference>
<proteinExistence type="inferred from homology"/>
<protein>
    <recommendedName>
        <fullName evidence="2">Fe2OG dioxygenase domain-containing protein</fullName>
    </recommendedName>
</protein>
<accession>A0A6J8CQ72</accession>
<dbReference type="Gene3D" id="2.60.120.330">
    <property type="entry name" value="B-lactam Antibiotic, Isopenicillin N Synthase, Chain"/>
    <property type="match status" value="1"/>
</dbReference>
<dbReference type="InterPro" id="IPR027443">
    <property type="entry name" value="IPNS-like_sf"/>
</dbReference>
<evidence type="ECO:0000259" key="2">
    <source>
        <dbReference type="PROSITE" id="PS51471"/>
    </source>
</evidence>
<keyword evidence="1" id="KW-0408">Iron</keyword>